<feature type="compositionally biased region" description="Polar residues" evidence="1">
    <location>
        <begin position="175"/>
        <end position="184"/>
    </location>
</feature>
<dbReference type="GO" id="GO:0071108">
    <property type="term" value="P:protein K48-linked deubiquitination"/>
    <property type="evidence" value="ECO:0007669"/>
    <property type="project" value="TreeGrafter"/>
</dbReference>
<feature type="compositionally biased region" description="Polar residues" evidence="1">
    <location>
        <begin position="382"/>
        <end position="395"/>
    </location>
</feature>
<evidence type="ECO:0000313" key="4">
    <source>
        <dbReference type="Proteomes" id="UP000247810"/>
    </source>
</evidence>
<feature type="compositionally biased region" description="Polar residues" evidence="1">
    <location>
        <begin position="62"/>
        <end position="75"/>
    </location>
</feature>
<protein>
    <recommendedName>
        <fullName evidence="2">MINDY deubiquitinase domain-containing protein</fullName>
    </recommendedName>
</protein>
<feature type="compositionally biased region" description="Pro residues" evidence="1">
    <location>
        <begin position="404"/>
        <end position="413"/>
    </location>
</feature>
<gene>
    <name evidence="3" type="ORF">BO71DRAFT_90747</name>
</gene>
<organism evidence="3 4">
    <name type="scientific">Aspergillus ellipticus CBS 707.79</name>
    <dbReference type="NCBI Taxonomy" id="1448320"/>
    <lineage>
        <taxon>Eukaryota</taxon>
        <taxon>Fungi</taxon>
        <taxon>Dikarya</taxon>
        <taxon>Ascomycota</taxon>
        <taxon>Pezizomycotina</taxon>
        <taxon>Eurotiomycetes</taxon>
        <taxon>Eurotiomycetidae</taxon>
        <taxon>Eurotiales</taxon>
        <taxon>Aspergillaceae</taxon>
        <taxon>Aspergillus</taxon>
        <taxon>Aspergillus subgen. Circumdati</taxon>
    </lineage>
</organism>
<dbReference type="GO" id="GO:0004843">
    <property type="term" value="F:cysteine-type deubiquitinase activity"/>
    <property type="evidence" value="ECO:0007669"/>
    <property type="project" value="InterPro"/>
</dbReference>
<sequence>MVLRKRAPPRLHSLALGNDRSGTRDPHSKTSPTSKSLSSSSPKRLTRPRRAQSSPHPHRVASQESVFSPDLNTSPAFDLMPLEQAQRSPIRNSAGDGSNPWAEELTERFGLDSAGAAQQPASHNSAQSADMAAGRRPNQVPSISVPSAQDRPATHEWQPDPRDGQASDWEYMGQTPVQLQSNNPFLKPKTPDPNPWQDRNSRSSYGETSSQSHDGASMRLGQDEGYIPMTARLSLFDQPETESPWVGEQSTSAQQPASLPAYAYHGADQPYSGQSVNDHYIHANVPAASYGVQPVNDQYSHASIPVAPYDGQSVNEQYSHANVAAAPYDGHLHPNQQYDEGRYSPAKSISTPATLSTNTTGSSHVLIDLGDAHHPYAETDLTKQSSAGYDSTTDAQPALEEKPGPPLPLRPAVPIPLSETEAKRQEEQRSETYSIRHVSWTDRTGRLRESPILVQNKNGPCPLLALVNALVLRAYNQDSQPPIMRALQTREQISLGLLIQALFDELTTRLGPHDELPDIEALSRFLTMLHTGMNVNPRLTLESIDKLGTFLETEDIQLYGTFGVPLVHGWVAAPSTEAEAAMARVAQYHEDIQLLPFRRQDLEDRVFRGSSLTPEEEKAMADIHTIQQFTEIENATQLSTFGLKHLASRLQPGSFSILFRNDHFSTLYKHPQLNQLFTLVTDAGYSSHAEVVWENLVDVNGSDAGFFAGDFRPVSHNTPQHSNPSGPRTSSHTEHTPSAPAEEQRNSTMTPQEQADADYAYALSLQYQEEEQRENAEANQPQPRSQQRASAPYPSSNLPAARAQSHNRSSSAVNSTNGSYAAVAGNRSSRQSQRARYSQSHLDTLRPRNDDDDDDVPPPTYEQAARSPVYPSPSPQRNPNFVDSPNGSPYQRNQPGRRPPGPPVVPTGSAERIRDRNKDCIVM</sequence>
<feature type="region of interest" description="Disordered" evidence="1">
    <location>
        <begin position="331"/>
        <end position="359"/>
    </location>
</feature>
<dbReference type="OrthoDB" id="10261212at2759"/>
<evidence type="ECO:0000313" key="3">
    <source>
        <dbReference type="EMBL" id="PYH90118.1"/>
    </source>
</evidence>
<feature type="region of interest" description="Disordered" evidence="1">
    <location>
        <begin position="114"/>
        <end position="221"/>
    </location>
</feature>
<dbReference type="EMBL" id="KZ825997">
    <property type="protein sequence ID" value="PYH90118.1"/>
    <property type="molecule type" value="Genomic_DNA"/>
</dbReference>
<dbReference type="GO" id="GO:0005829">
    <property type="term" value="C:cytosol"/>
    <property type="evidence" value="ECO:0007669"/>
    <property type="project" value="TreeGrafter"/>
</dbReference>
<proteinExistence type="predicted"/>
<dbReference type="PANTHER" id="PTHR18063:SF6">
    <property type="entry name" value="UBIQUITIN CARBOXYL-TERMINAL HYDROLASE"/>
    <property type="match status" value="1"/>
</dbReference>
<feature type="compositionally biased region" description="Polar residues" evidence="1">
    <location>
        <begin position="877"/>
        <end position="894"/>
    </location>
</feature>
<dbReference type="GO" id="GO:1990380">
    <property type="term" value="F:K48-linked deubiquitinase activity"/>
    <property type="evidence" value="ECO:0007669"/>
    <property type="project" value="InterPro"/>
</dbReference>
<dbReference type="GO" id="GO:0016807">
    <property type="term" value="F:cysteine-type carboxypeptidase activity"/>
    <property type="evidence" value="ECO:0007669"/>
    <property type="project" value="TreeGrafter"/>
</dbReference>
<feature type="domain" description="MINDY deubiquitinase" evidence="2">
    <location>
        <begin position="431"/>
        <end position="711"/>
    </location>
</feature>
<feature type="region of interest" description="Disordered" evidence="1">
    <location>
        <begin position="1"/>
        <end position="76"/>
    </location>
</feature>
<evidence type="ECO:0000256" key="1">
    <source>
        <dbReference type="SAM" id="MobiDB-lite"/>
    </source>
</evidence>
<feature type="compositionally biased region" description="Polar residues" evidence="1">
    <location>
        <begin position="783"/>
        <end position="819"/>
    </location>
</feature>
<feature type="region of interest" description="Disordered" evidence="1">
    <location>
        <begin position="381"/>
        <end position="413"/>
    </location>
</feature>
<accession>A0A319DPV6</accession>
<keyword evidence="4" id="KW-1185">Reference proteome</keyword>
<feature type="compositionally biased region" description="Polar residues" evidence="1">
    <location>
        <begin position="202"/>
        <end position="214"/>
    </location>
</feature>
<feature type="compositionally biased region" description="Basic and acidic residues" evidence="1">
    <location>
        <begin position="152"/>
        <end position="165"/>
    </location>
</feature>
<feature type="region of interest" description="Disordered" evidence="1">
    <location>
        <begin position="768"/>
        <end position="923"/>
    </location>
</feature>
<dbReference type="STRING" id="1448320.A0A319DPV6"/>
<dbReference type="InterPro" id="IPR033979">
    <property type="entry name" value="MINDY_domain"/>
</dbReference>
<feature type="compositionally biased region" description="Low complexity" evidence="1">
    <location>
        <begin position="827"/>
        <end position="840"/>
    </location>
</feature>
<dbReference type="PANTHER" id="PTHR18063">
    <property type="entry name" value="NF-E2 INDUCIBLE PROTEIN"/>
    <property type="match status" value="1"/>
</dbReference>
<feature type="compositionally biased region" description="Basic and acidic residues" evidence="1">
    <location>
        <begin position="911"/>
        <end position="923"/>
    </location>
</feature>
<dbReference type="InterPro" id="IPR007518">
    <property type="entry name" value="MINDY"/>
</dbReference>
<feature type="compositionally biased region" description="Polar residues" evidence="1">
    <location>
        <begin position="715"/>
        <end position="730"/>
    </location>
</feature>
<dbReference type="AlphaFoldDB" id="A0A319DPV6"/>
<dbReference type="Pfam" id="PF04424">
    <property type="entry name" value="MINDY_DUB"/>
    <property type="match status" value="1"/>
</dbReference>
<feature type="region of interest" description="Disordered" evidence="1">
    <location>
        <begin position="710"/>
        <end position="752"/>
    </location>
</feature>
<feature type="compositionally biased region" description="Low complexity" evidence="1">
    <location>
        <begin position="29"/>
        <end position="43"/>
    </location>
</feature>
<name>A0A319DPV6_9EURO</name>
<evidence type="ECO:0000259" key="2">
    <source>
        <dbReference type="Pfam" id="PF04424"/>
    </source>
</evidence>
<reference evidence="3 4" key="1">
    <citation type="submission" date="2018-02" db="EMBL/GenBank/DDBJ databases">
        <title>The genomes of Aspergillus section Nigri reveals drivers in fungal speciation.</title>
        <authorList>
            <consortium name="DOE Joint Genome Institute"/>
            <person name="Vesth T.C."/>
            <person name="Nybo J."/>
            <person name="Theobald S."/>
            <person name="Brandl J."/>
            <person name="Frisvad J.C."/>
            <person name="Nielsen K.F."/>
            <person name="Lyhne E.K."/>
            <person name="Kogle M.E."/>
            <person name="Kuo A."/>
            <person name="Riley R."/>
            <person name="Clum A."/>
            <person name="Nolan M."/>
            <person name="Lipzen A."/>
            <person name="Salamov A."/>
            <person name="Henrissat B."/>
            <person name="Wiebenga A."/>
            <person name="De vries R.P."/>
            <person name="Grigoriev I.V."/>
            <person name="Mortensen U.H."/>
            <person name="Andersen M.R."/>
            <person name="Baker S.E."/>
        </authorList>
    </citation>
    <scope>NUCLEOTIDE SEQUENCE [LARGE SCALE GENOMIC DNA]</scope>
    <source>
        <strain evidence="3 4">CBS 707.79</strain>
    </source>
</reference>
<dbReference type="Proteomes" id="UP000247810">
    <property type="component" value="Unassembled WGS sequence"/>
</dbReference>
<dbReference type="VEuPathDB" id="FungiDB:BO71DRAFT_90747"/>
<feature type="compositionally biased region" description="Polar residues" evidence="1">
    <location>
        <begin position="347"/>
        <end position="359"/>
    </location>
</feature>
<dbReference type="GO" id="GO:0071944">
    <property type="term" value="C:cell periphery"/>
    <property type="evidence" value="ECO:0007669"/>
    <property type="project" value="TreeGrafter"/>
</dbReference>
<feature type="compositionally biased region" description="Polar residues" evidence="1">
    <location>
        <begin position="119"/>
        <end position="128"/>
    </location>
</feature>